<evidence type="ECO:0000313" key="2">
    <source>
        <dbReference type="Proteomes" id="UP000324748"/>
    </source>
</evidence>
<dbReference type="OrthoDB" id="10320015at2759"/>
<name>A0A5B0QTU2_PUCGR</name>
<accession>A0A5B0QTU2</accession>
<dbReference type="EMBL" id="VSWC01000003">
    <property type="protein sequence ID" value="KAA1116619.1"/>
    <property type="molecule type" value="Genomic_DNA"/>
</dbReference>
<keyword evidence="2" id="KW-1185">Reference proteome</keyword>
<evidence type="ECO:0000313" key="1">
    <source>
        <dbReference type="EMBL" id="KAA1116619.1"/>
    </source>
</evidence>
<protein>
    <submittedName>
        <fullName evidence="1">Uncharacterized protein</fullName>
    </submittedName>
</protein>
<comment type="caution">
    <text evidence="1">The sequence shown here is derived from an EMBL/GenBank/DDBJ whole genome shotgun (WGS) entry which is preliminary data.</text>
</comment>
<organism evidence="1 2">
    <name type="scientific">Puccinia graminis f. sp. tritici</name>
    <dbReference type="NCBI Taxonomy" id="56615"/>
    <lineage>
        <taxon>Eukaryota</taxon>
        <taxon>Fungi</taxon>
        <taxon>Dikarya</taxon>
        <taxon>Basidiomycota</taxon>
        <taxon>Pucciniomycotina</taxon>
        <taxon>Pucciniomycetes</taxon>
        <taxon>Pucciniales</taxon>
        <taxon>Pucciniaceae</taxon>
        <taxon>Puccinia</taxon>
    </lineage>
</organism>
<reference evidence="1 2" key="1">
    <citation type="submission" date="2019-05" db="EMBL/GenBank/DDBJ databases">
        <title>Emergence of the Ug99 lineage of the wheat stem rust pathogen through somatic hybridization.</title>
        <authorList>
            <person name="Li F."/>
            <person name="Upadhyaya N.M."/>
            <person name="Sperschneider J."/>
            <person name="Matny O."/>
            <person name="Nguyen-Phuc H."/>
            <person name="Mago R."/>
            <person name="Raley C."/>
            <person name="Miller M.E."/>
            <person name="Silverstein K.A.T."/>
            <person name="Henningsen E."/>
            <person name="Hirsch C.D."/>
            <person name="Visser B."/>
            <person name="Pretorius Z.A."/>
            <person name="Steffenson B.J."/>
            <person name="Schwessinger B."/>
            <person name="Dodds P.N."/>
            <person name="Figueroa M."/>
        </authorList>
    </citation>
    <scope>NUCLEOTIDE SEQUENCE [LARGE SCALE GENOMIC DNA]</scope>
    <source>
        <strain evidence="1">21-0</strain>
    </source>
</reference>
<proteinExistence type="predicted"/>
<dbReference type="AlphaFoldDB" id="A0A5B0QTU2"/>
<dbReference type="Proteomes" id="UP000324748">
    <property type="component" value="Unassembled WGS sequence"/>
</dbReference>
<sequence length="227" mass="24742">MYCNLTDLPVSCLDAQSQDWQDGSSAWYTTNPSIHNAIYANALGRVNFYPNTEWWTPKTDAKEVLAGSTNESFKFPQLISYAILRHQCTIPDPAPPICRIFSDCLWGELPKSGALFSLMAALEGFVKADATVFSCPRSNSEGWCGTLLGGDGNLTQSVGLLFCPVDVAAEVGHSPKYGPPSTVTNFQCIRNPQSMWCCPLHSLTFTPGTNQVSHAQITSTCQLHKGN</sequence>
<gene>
    <name evidence="1" type="ORF">PGT21_020597</name>
</gene>